<feature type="transmembrane region" description="Helical" evidence="1">
    <location>
        <begin position="45"/>
        <end position="64"/>
    </location>
</feature>
<gene>
    <name evidence="2" type="ORF">CE91St30_26390</name>
</gene>
<evidence type="ECO:0000313" key="2">
    <source>
        <dbReference type="EMBL" id="BDE97306.1"/>
    </source>
</evidence>
<dbReference type="RefSeq" id="WP_244386542.1">
    <property type="nucleotide sequence ID" value="NZ_AP025564.1"/>
</dbReference>
<feature type="transmembrane region" description="Helical" evidence="1">
    <location>
        <begin position="100"/>
        <end position="120"/>
    </location>
</feature>
<feature type="transmembrane region" description="Helical" evidence="1">
    <location>
        <begin position="185"/>
        <end position="204"/>
    </location>
</feature>
<feature type="transmembrane region" description="Helical" evidence="1">
    <location>
        <begin position="126"/>
        <end position="149"/>
    </location>
</feature>
<evidence type="ECO:0000313" key="3">
    <source>
        <dbReference type="Proteomes" id="UP001320544"/>
    </source>
</evidence>
<name>A0ABN6MKV1_9ACTN</name>
<sequence>MMKCNKCGVSFTGDLDRCPLCQAELTGEADPSPFPRNGVRKSGAIALRVLAFATGVCLLVMLFLGQLIPLPWDIVLTVCVALAVNYLFVRNILTHSPDFLRVVVRYFLVLLGIAAVWFVVSQNLIITTFVIPSICLVALVFDTVLIAVFKGTFVSGYAKYLLFDVLLGLTPLVLVALNLTTWNVLAYASALTASVFLLALLVFTRKQLLAEMRKLFSA</sequence>
<dbReference type="InterPro" id="IPR046283">
    <property type="entry name" value="DUF6320"/>
</dbReference>
<dbReference type="Pfam" id="PF19845">
    <property type="entry name" value="DUF6320"/>
    <property type="match status" value="1"/>
</dbReference>
<keyword evidence="1" id="KW-1133">Transmembrane helix</keyword>
<dbReference type="EMBL" id="AP025564">
    <property type="protein sequence ID" value="BDE97306.1"/>
    <property type="molecule type" value="Genomic_DNA"/>
</dbReference>
<keyword evidence="1" id="KW-0812">Transmembrane</keyword>
<proteinExistence type="predicted"/>
<protein>
    <recommendedName>
        <fullName evidence="4">Reverse gyrase</fullName>
    </recommendedName>
</protein>
<reference evidence="2 3" key="1">
    <citation type="submission" date="2022-01" db="EMBL/GenBank/DDBJ databases">
        <title>Novel bile acid biosynthetic pathways are enriched in the microbiome of centenarians.</title>
        <authorList>
            <person name="Sato Y."/>
            <person name="Atarashi K."/>
            <person name="Plichta R.D."/>
            <person name="Arai Y."/>
            <person name="Sasajima S."/>
            <person name="Kearney M.S."/>
            <person name="Suda W."/>
            <person name="Takeshita K."/>
            <person name="Sasaki T."/>
            <person name="Okamoto S."/>
            <person name="Skelly N.A."/>
            <person name="Okamura Y."/>
            <person name="Vlamakis H."/>
            <person name="Li Y."/>
            <person name="Tanoue T."/>
            <person name="Takei H."/>
            <person name="Nittono H."/>
            <person name="Narushima S."/>
            <person name="Irie J."/>
            <person name="Itoh H."/>
            <person name="Moriya K."/>
            <person name="Sugiura Y."/>
            <person name="Suematsu M."/>
            <person name="Moritoki N."/>
            <person name="Shibata S."/>
            <person name="Littman R.D."/>
            <person name="Fischbach A.M."/>
            <person name="Uwamino Y."/>
            <person name="Inoue T."/>
            <person name="Honda A."/>
            <person name="Hattori M."/>
            <person name="Murai T."/>
            <person name="Xavier J.R."/>
            <person name="Hirose N."/>
            <person name="Honda K."/>
        </authorList>
    </citation>
    <scope>NUCLEOTIDE SEQUENCE [LARGE SCALE GENOMIC DNA]</scope>
    <source>
        <strain evidence="2 3">CE91-St30</strain>
    </source>
</reference>
<keyword evidence="1" id="KW-0472">Membrane</keyword>
<organism evidence="2 3">
    <name type="scientific">Raoultibacter timonensis</name>
    <dbReference type="NCBI Taxonomy" id="1907662"/>
    <lineage>
        <taxon>Bacteria</taxon>
        <taxon>Bacillati</taxon>
        <taxon>Actinomycetota</taxon>
        <taxon>Coriobacteriia</taxon>
        <taxon>Eggerthellales</taxon>
        <taxon>Eggerthellaceae</taxon>
        <taxon>Raoultibacter</taxon>
    </lineage>
</organism>
<keyword evidence="3" id="KW-1185">Reference proteome</keyword>
<dbReference type="Proteomes" id="UP001320544">
    <property type="component" value="Chromosome"/>
</dbReference>
<accession>A0ABN6MKV1</accession>
<feature type="transmembrane region" description="Helical" evidence="1">
    <location>
        <begin position="161"/>
        <end position="179"/>
    </location>
</feature>
<evidence type="ECO:0000256" key="1">
    <source>
        <dbReference type="SAM" id="Phobius"/>
    </source>
</evidence>
<feature type="transmembrane region" description="Helical" evidence="1">
    <location>
        <begin position="70"/>
        <end position="88"/>
    </location>
</feature>
<evidence type="ECO:0008006" key="4">
    <source>
        <dbReference type="Google" id="ProtNLM"/>
    </source>
</evidence>